<dbReference type="InterPro" id="IPR018657">
    <property type="entry name" value="LarA-like_N"/>
</dbReference>
<evidence type="ECO:0000313" key="2">
    <source>
        <dbReference type="EMBL" id="GER87620.1"/>
    </source>
</evidence>
<organism evidence="2 3">
    <name type="scientific">Dictyobacter vulcani</name>
    <dbReference type="NCBI Taxonomy" id="2607529"/>
    <lineage>
        <taxon>Bacteria</taxon>
        <taxon>Bacillati</taxon>
        <taxon>Chloroflexota</taxon>
        <taxon>Ktedonobacteria</taxon>
        <taxon>Ktedonobacterales</taxon>
        <taxon>Dictyobacteraceae</taxon>
        <taxon>Dictyobacter</taxon>
    </lineage>
</organism>
<name>A0A5J4KMI8_9CHLR</name>
<protein>
    <recommendedName>
        <fullName evidence="1">LarA-like N-terminal domain-containing protein</fullName>
    </recommendedName>
</protein>
<evidence type="ECO:0000259" key="1">
    <source>
        <dbReference type="Pfam" id="PF09861"/>
    </source>
</evidence>
<dbReference type="Proteomes" id="UP000326912">
    <property type="component" value="Unassembled WGS sequence"/>
</dbReference>
<proteinExistence type="predicted"/>
<dbReference type="InterPro" id="IPR048068">
    <property type="entry name" value="LarA-like"/>
</dbReference>
<dbReference type="GO" id="GO:0050043">
    <property type="term" value="F:lactate racemase activity"/>
    <property type="evidence" value="ECO:0007669"/>
    <property type="project" value="InterPro"/>
</dbReference>
<gene>
    <name evidence="2" type="ORF">KDW_17820</name>
</gene>
<dbReference type="PANTHER" id="PTHR33171:SF17">
    <property type="entry name" value="LARA-LIKE N-TERMINAL DOMAIN-CONTAINING PROTEIN"/>
    <property type="match status" value="1"/>
</dbReference>
<dbReference type="Pfam" id="PF09861">
    <property type="entry name" value="Lar_N"/>
    <property type="match status" value="1"/>
</dbReference>
<reference evidence="2 3" key="1">
    <citation type="submission" date="2019-10" db="EMBL/GenBank/DDBJ databases">
        <title>Dictyobacter vulcani sp. nov., within the class Ktedonobacteria, isolated from soil of volcanic Mt. Zao.</title>
        <authorList>
            <person name="Zheng Y."/>
            <person name="Wang C.M."/>
            <person name="Sakai Y."/>
            <person name="Abe K."/>
            <person name="Yokota A."/>
            <person name="Yabe S."/>
        </authorList>
    </citation>
    <scope>NUCLEOTIDE SEQUENCE [LARGE SCALE GENOMIC DNA]</scope>
    <source>
        <strain evidence="2 3">W12</strain>
    </source>
</reference>
<dbReference type="PANTHER" id="PTHR33171">
    <property type="entry name" value="LAR_N DOMAIN-CONTAINING PROTEIN"/>
    <property type="match status" value="1"/>
</dbReference>
<dbReference type="EMBL" id="BKZW01000001">
    <property type="protein sequence ID" value="GER87620.1"/>
    <property type="molecule type" value="Genomic_DNA"/>
</dbReference>
<dbReference type="RefSeq" id="WP_151755599.1">
    <property type="nucleotide sequence ID" value="NZ_BKZW01000001.1"/>
</dbReference>
<comment type="caution">
    <text evidence="2">The sequence shown here is derived from an EMBL/GenBank/DDBJ whole genome shotgun (WGS) entry which is preliminary data.</text>
</comment>
<dbReference type="Gene3D" id="3.90.226.30">
    <property type="match status" value="1"/>
</dbReference>
<dbReference type="Gene3D" id="3.40.50.11440">
    <property type="match status" value="1"/>
</dbReference>
<dbReference type="InterPro" id="IPR043166">
    <property type="entry name" value="LarA-like_C"/>
</dbReference>
<sequence length="419" mass="46621">MHGHGSLSQTLTSADIQQILAQTFAEMALDGKRILVIIPDGTRTAPLPTFFQLLYAQLGKRVARLDYLIALGTHPPMSEEAITRLVGVSKEERAAQYPNVQVYNHQWSDPDTLQTIGVITSEEARKLTDGTLTDEVPVTLNRMIFDYDQLLICGPVFPHEVAGFSGGAKYLFPGIAGADIINFSHWLGARKTSMATIGVKDTHVRRVIHRAAEFVDVPVLCLALVMQGQELHGLYCGNYREAFERAADLSGQLNIVYTDRPFQRVLSMASEHYDDLWTAAKAMYKTEPAIADGGEVIIYAPHISEVSYTHGELIDRIGYHVRDYFLQQWERFKDIPGGILAHSTHVKGSGTYDPETGIEKPRIQVTLATGIPEERCRRINLGYLDYRSLDPQGWAQRESEGILLVPNAGEVLYRLTPAG</sequence>
<keyword evidence="3" id="KW-1185">Reference proteome</keyword>
<feature type="domain" description="LarA-like N-terminal" evidence="1">
    <location>
        <begin position="20"/>
        <end position="189"/>
    </location>
</feature>
<dbReference type="AlphaFoldDB" id="A0A5J4KMI8"/>
<evidence type="ECO:0000313" key="3">
    <source>
        <dbReference type="Proteomes" id="UP000326912"/>
    </source>
</evidence>
<accession>A0A5J4KMI8</accession>